<sequence length="361" mass="39444">MNALLIWRWPWAVVAAIVIALLALGIVWFRLRRSSRTADPTRDAYAWDIAGDLRTEEVSARYKLWNTLKRVAFILLVLALLLVTALVGRPSTVSSQDETSSSRDIVLCLDVSGSTLPYDREIISTYLDLVSKFQGERIALSIFNSTSRTVFPLTDDYSLVSKQLSSAKDILGGVQSQDDIDKMSDKQYQQISDWLDGTQNIKDQTSLIGDGLVSCAAMLPGFSYGSGSQSGTSTATRRSSSIVLATDNVVSGTPQYSLQQALELTKSAQISVDGIFAGPDASLNDASTKQMQTQIEGHGGVFLSERSGASIDELVREIDTRRGGNSEQASQSSLLDAPGWWVLGLSLVFLGYLITVWRLRR</sequence>
<dbReference type="eggNOG" id="COG2304">
    <property type="taxonomic scope" value="Bacteria"/>
</dbReference>
<reference evidence="3 4" key="1">
    <citation type="submission" date="2014-03" db="EMBL/GenBank/DDBJ databases">
        <title>Genomics of Bifidobacteria.</title>
        <authorList>
            <person name="Ventura M."/>
            <person name="Milani C."/>
            <person name="Lugli G.A."/>
        </authorList>
    </citation>
    <scope>NUCLEOTIDE SEQUENCE [LARGE SCALE GENOMIC DNA]</scope>
    <source>
        <strain evidence="3 4">LMG 21775</strain>
    </source>
</reference>
<organism evidence="3 4">
    <name type="scientific">Bifidobacterium psychraerophilum</name>
    <dbReference type="NCBI Taxonomy" id="218140"/>
    <lineage>
        <taxon>Bacteria</taxon>
        <taxon>Bacillati</taxon>
        <taxon>Actinomycetota</taxon>
        <taxon>Actinomycetes</taxon>
        <taxon>Bifidobacteriales</taxon>
        <taxon>Bifidobacteriaceae</taxon>
        <taxon>Bifidobacterium</taxon>
    </lineage>
</organism>
<dbReference type="Proteomes" id="UP000029050">
    <property type="component" value="Unassembled WGS sequence"/>
</dbReference>
<evidence type="ECO:0000313" key="3">
    <source>
        <dbReference type="EMBL" id="KFI82486.1"/>
    </source>
</evidence>
<dbReference type="OrthoDB" id="4623238at2"/>
<feature type="domain" description="VWFA" evidence="2">
    <location>
        <begin position="104"/>
        <end position="318"/>
    </location>
</feature>
<dbReference type="PROSITE" id="PS50234">
    <property type="entry name" value="VWFA"/>
    <property type="match status" value="1"/>
</dbReference>
<feature type="transmembrane region" description="Helical" evidence="1">
    <location>
        <begin position="6"/>
        <end position="29"/>
    </location>
</feature>
<dbReference type="STRING" id="218140.BPSY_1336"/>
<dbReference type="AlphaFoldDB" id="A0A087CGT6"/>
<gene>
    <name evidence="3" type="ORF">BPSY_1336</name>
</gene>
<protein>
    <submittedName>
        <fullName evidence="3">von Willebrand factor type A domain protein</fullName>
    </submittedName>
</protein>
<proteinExistence type="predicted"/>
<dbReference type="SUPFAM" id="SSF53300">
    <property type="entry name" value="vWA-like"/>
    <property type="match status" value="1"/>
</dbReference>
<evidence type="ECO:0000256" key="1">
    <source>
        <dbReference type="SAM" id="Phobius"/>
    </source>
</evidence>
<keyword evidence="4" id="KW-1185">Reference proteome</keyword>
<feature type="transmembrane region" description="Helical" evidence="1">
    <location>
        <begin position="340"/>
        <end position="359"/>
    </location>
</feature>
<feature type="transmembrane region" description="Helical" evidence="1">
    <location>
        <begin position="71"/>
        <end position="88"/>
    </location>
</feature>
<comment type="caution">
    <text evidence="3">The sequence shown here is derived from an EMBL/GenBank/DDBJ whole genome shotgun (WGS) entry which is preliminary data.</text>
</comment>
<name>A0A087CGT6_9BIFI</name>
<evidence type="ECO:0000259" key="2">
    <source>
        <dbReference type="PROSITE" id="PS50234"/>
    </source>
</evidence>
<dbReference type="Gene3D" id="3.40.50.410">
    <property type="entry name" value="von Willebrand factor, type A domain"/>
    <property type="match status" value="1"/>
</dbReference>
<dbReference type="InterPro" id="IPR036465">
    <property type="entry name" value="vWFA_dom_sf"/>
</dbReference>
<dbReference type="RefSeq" id="WP_033496645.1">
    <property type="nucleotide sequence ID" value="NZ_BAABVZ010000003.1"/>
</dbReference>
<keyword evidence="1" id="KW-1133">Transmembrane helix</keyword>
<dbReference type="InterPro" id="IPR002035">
    <property type="entry name" value="VWF_A"/>
</dbReference>
<keyword evidence="1" id="KW-0472">Membrane</keyword>
<evidence type="ECO:0000313" key="4">
    <source>
        <dbReference type="Proteomes" id="UP000029050"/>
    </source>
</evidence>
<accession>A0A087CGT6</accession>
<keyword evidence="1" id="KW-0812">Transmembrane</keyword>
<dbReference type="GeneID" id="98300542"/>
<dbReference type="EMBL" id="JGZI01000009">
    <property type="protein sequence ID" value="KFI82486.1"/>
    <property type="molecule type" value="Genomic_DNA"/>
</dbReference>